<dbReference type="GeneID" id="136799594"/>
<dbReference type="InterPro" id="IPR009210">
    <property type="entry name" value="ASCC1"/>
</dbReference>
<dbReference type="SUPFAM" id="SSF54791">
    <property type="entry name" value="Eukaryotic type KH-domain (KH-domain type I)"/>
    <property type="match status" value="1"/>
</dbReference>
<dbReference type="SMART" id="SM00322">
    <property type="entry name" value="KH"/>
    <property type="match status" value="1"/>
</dbReference>
<feature type="domain" description="K Homology" evidence="2">
    <location>
        <begin position="67"/>
        <end position="138"/>
    </location>
</feature>
<dbReference type="Gene3D" id="3.90.1140.10">
    <property type="entry name" value="Cyclic phosphodiesterase"/>
    <property type="match status" value="1"/>
</dbReference>
<keyword evidence="4" id="KW-1185">Reference proteome</keyword>
<dbReference type="CDD" id="cd22419">
    <property type="entry name" value="KH-I_ASCC1"/>
    <property type="match status" value="1"/>
</dbReference>
<dbReference type="Proteomes" id="UP000594262">
    <property type="component" value="Unplaced"/>
</dbReference>
<dbReference type="OrthoDB" id="277832at2759"/>
<dbReference type="InterPro" id="IPR036612">
    <property type="entry name" value="KH_dom_type_1_sf"/>
</dbReference>
<sequence>MLSIQDVLRPNIININGRRYRQLPIKSLNNEQQSDYTENLASYVEEDTYYDEPNTCSNQPEWQVEQTHNGYEIVIEDLPMFYYKFIIGKGGSKKKEIERSSNASIKLPPKGSQGNVIISGRHKCDVVSGRNQLQTIIDLHRTEQPATHFLCIALDADHMDEKFADFKEKVLELNARGVDGSIFQEAKRLHLTLSLTPFLNDAEVNELLPTISDTVNQIKQQYLPEELVDIHLRGIEYMNDDPGEVDVLYAKVSLPDSSNRLQKFVDEVVDALSTNGLVKKQYDHVKLHATIMNTLFRENKTPKEERTRNQKFKERVTFDATKILELYGDYVFGEVTFNKLDISLKGSYDKDGRYKRVVSIPLLSKS</sequence>
<dbReference type="Gene3D" id="3.30.1370.10">
    <property type="entry name" value="K Homology domain, type 1"/>
    <property type="match status" value="1"/>
</dbReference>
<dbReference type="GO" id="GO:0006307">
    <property type="term" value="P:DNA alkylation repair"/>
    <property type="evidence" value="ECO:0007669"/>
    <property type="project" value="InterPro"/>
</dbReference>
<dbReference type="InterPro" id="IPR004088">
    <property type="entry name" value="KH_dom_type_1"/>
</dbReference>
<dbReference type="InterPro" id="IPR019510">
    <property type="entry name" value="AKAP7-like_phosphoesterase"/>
</dbReference>
<dbReference type="InterPro" id="IPR047538">
    <property type="entry name" value="KH-I_ASCC1"/>
</dbReference>
<dbReference type="EnsemblMetazoa" id="CLYHEMT001042.1">
    <property type="protein sequence ID" value="CLYHEMP001042.1"/>
    <property type="gene ID" value="CLYHEMG001042"/>
</dbReference>
<dbReference type="Pfam" id="PF00013">
    <property type="entry name" value="KH_1"/>
    <property type="match status" value="1"/>
</dbReference>
<organism evidence="3 4">
    <name type="scientific">Clytia hemisphaerica</name>
    <dbReference type="NCBI Taxonomy" id="252671"/>
    <lineage>
        <taxon>Eukaryota</taxon>
        <taxon>Metazoa</taxon>
        <taxon>Cnidaria</taxon>
        <taxon>Hydrozoa</taxon>
        <taxon>Hydroidolina</taxon>
        <taxon>Leptothecata</taxon>
        <taxon>Obeliida</taxon>
        <taxon>Clytiidae</taxon>
        <taxon>Clytia</taxon>
    </lineage>
</organism>
<dbReference type="GO" id="GO:0005634">
    <property type="term" value="C:nucleus"/>
    <property type="evidence" value="ECO:0007669"/>
    <property type="project" value="TreeGrafter"/>
</dbReference>
<dbReference type="RefSeq" id="XP_066912418.1">
    <property type="nucleotide sequence ID" value="XM_067056317.1"/>
</dbReference>
<reference evidence="3" key="1">
    <citation type="submission" date="2021-01" db="UniProtKB">
        <authorList>
            <consortium name="EnsemblMetazoa"/>
        </authorList>
    </citation>
    <scope>IDENTIFICATION</scope>
</reference>
<dbReference type="InterPro" id="IPR004087">
    <property type="entry name" value="KH_dom"/>
</dbReference>
<evidence type="ECO:0000256" key="1">
    <source>
        <dbReference type="PROSITE-ProRule" id="PRU00117"/>
    </source>
</evidence>
<dbReference type="PIRSF" id="PIRSF027019">
    <property type="entry name" value="Euk_LigT"/>
    <property type="match status" value="1"/>
</dbReference>
<proteinExistence type="predicted"/>
<dbReference type="PROSITE" id="PS50084">
    <property type="entry name" value="KH_TYPE_1"/>
    <property type="match status" value="1"/>
</dbReference>
<evidence type="ECO:0000313" key="4">
    <source>
        <dbReference type="Proteomes" id="UP000594262"/>
    </source>
</evidence>
<dbReference type="GO" id="GO:0003723">
    <property type="term" value="F:RNA binding"/>
    <property type="evidence" value="ECO:0007669"/>
    <property type="project" value="UniProtKB-UniRule"/>
</dbReference>
<dbReference type="PANTHER" id="PTHR13360:SF1">
    <property type="entry name" value="ACTIVATING SIGNAL COINTEGRATOR 1 COMPLEX SUBUNIT 1"/>
    <property type="match status" value="1"/>
</dbReference>
<dbReference type="PANTHER" id="PTHR13360">
    <property type="entry name" value="ACTIVATING SIGNAL COINTEGRATOR 1 COMPLEX SUBUNIT 1"/>
    <property type="match status" value="1"/>
</dbReference>
<keyword evidence="1" id="KW-0694">RNA-binding</keyword>
<dbReference type="Pfam" id="PF10469">
    <property type="entry name" value="AKAP7_NLS"/>
    <property type="match status" value="1"/>
</dbReference>
<accession>A0A7M5UH61</accession>
<protein>
    <recommendedName>
        <fullName evidence="2">K Homology domain-containing protein</fullName>
    </recommendedName>
</protein>
<evidence type="ECO:0000313" key="3">
    <source>
        <dbReference type="EnsemblMetazoa" id="CLYHEMP001042.1"/>
    </source>
</evidence>
<name>A0A7M5UH61_9CNID</name>
<dbReference type="AlphaFoldDB" id="A0A7M5UH61"/>
<dbReference type="GO" id="GO:0006355">
    <property type="term" value="P:regulation of DNA-templated transcription"/>
    <property type="evidence" value="ECO:0007669"/>
    <property type="project" value="TreeGrafter"/>
</dbReference>
<evidence type="ECO:0000259" key="2">
    <source>
        <dbReference type="SMART" id="SM00322"/>
    </source>
</evidence>